<dbReference type="PANTHER" id="PTHR46910:SF38">
    <property type="entry name" value="ZN(2)-C6 FUNGAL-TYPE DOMAIN-CONTAINING PROTEIN"/>
    <property type="match status" value="1"/>
</dbReference>
<evidence type="ECO:0000313" key="6">
    <source>
        <dbReference type="Proteomes" id="UP000077266"/>
    </source>
</evidence>
<feature type="compositionally biased region" description="Basic and acidic residues" evidence="3">
    <location>
        <begin position="700"/>
        <end position="709"/>
    </location>
</feature>
<feature type="region of interest" description="Disordered" evidence="3">
    <location>
        <begin position="927"/>
        <end position="952"/>
    </location>
</feature>
<protein>
    <recommendedName>
        <fullName evidence="4">Zn(2)-C6 fungal-type domain-containing protein</fullName>
    </recommendedName>
</protein>
<feature type="region of interest" description="Disordered" evidence="3">
    <location>
        <begin position="1"/>
        <end position="26"/>
    </location>
</feature>
<feature type="region of interest" description="Disordered" evidence="3">
    <location>
        <begin position="136"/>
        <end position="160"/>
    </location>
</feature>
<dbReference type="Pfam" id="PF04082">
    <property type="entry name" value="Fungal_trans"/>
    <property type="match status" value="1"/>
</dbReference>
<dbReference type="CDD" id="cd15486">
    <property type="entry name" value="ZIP_Sip4"/>
    <property type="match status" value="1"/>
</dbReference>
<evidence type="ECO:0000256" key="3">
    <source>
        <dbReference type="SAM" id="MobiDB-lite"/>
    </source>
</evidence>
<evidence type="ECO:0000259" key="4">
    <source>
        <dbReference type="PROSITE" id="PS50048"/>
    </source>
</evidence>
<dbReference type="OrthoDB" id="4456959at2759"/>
<dbReference type="STRING" id="1314781.A0A165JE29"/>
<feature type="region of interest" description="Disordered" evidence="3">
    <location>
        <begin position="694"/>
        <end position="773"/>
    </location>
</feature>
<keyword evidence="1" id="KW-0479">Metal-binding</keyword>
<feature type="compositionally biased region" description="Low complexity" evidence="3">
    <location>
        <begin position="933"/>
        <end position="952"/>
    </location>
</feature>
<name>A0A165JE29_EXIGL</name>
<dbReference type="AlphaFoldDB" id="A0A165JE29"/>
<dbReference type="Gene3D" id="4.10.240.10">
    <property type="entry name" value="Zn(2)-C6 fungal-type DNA-binding domain"/>
    <property type="match status" value="1"/>
</dbReference>
<dbReference type="CDD" id="cd00067">
    <property type="entry name" value="GAL4"/>
    <property type="match status" value="1"/>
</dbReference>
<dbReference type="GO" id="GO:0003677">
    <property type="term" value="F:DNA binding"/>
    <property type="evidence" value="ECO:0007669"/>
    <property type="project" value="InterPro"/>
</dbReference>
<proteinExistence type="predicted"/>
<dbReference type="Proteomes" id="UP000077266">
    <property type="component" value="Unassembled WGS sequence"/>
</dbReference>
<accession>A0A165JE29</accession>
<dbReference type="InterPro" id="IPR007219">
    <property type="entry name" value="XnlR_reg_dom"/>
</dbReference>
<dbReference type="EMBL" id="KV425968">
    <property type="protein sequence ID" value="KZV94714.1"/>
    <property type="molecule type" value="Genomic_DNA"/>
</dbReference>
<evidence type="ECO:0000313" key="5">
    <source>
        <dbReference type="EMBL" id="KZV94714.1"/>
    </source>
</evidence>
<keyword evidence="2" id="KW-0539">Nucleus</keyword>
<dbReference type="PROSITE" id="PS50048">
    <property type="entry name" value="ZN2_CY6_FUNGAL_2"/>
    <property type="match status" value="1"/>
</dbReference>
<dbReference type="InterPro" id="IPR001138">
    <property type="entry name" value="Zn2Cys6_DnaBD"/>
</dbReference>
<dbReference type="CDD" id="cd12148">
    <property type="entry name" value="fungal_TF_MHR"/>
    <property type="match status" value="1"/>
</dbReference>
<keyword evidence="6" id="KW-1185">Reference proteome</keyword>
<dbReference type="GO" id="GO:0000981">
    <property type="term" value="F:DNA-binding transcription factor activity, RNA polymerase II-specific"/>
    <property type="evidence" value="ECO:0007669"/>
    <property type="project" value="InterPro"/>
</dbReference>
<feature type="compositionally biased region" description="Basic and acidic residues" evidence="3">
    <location>
        <begin position="136"/>
        <end position="145"/>
    </location>
</feature>
<feature type="domain" description="Zn(2)-C6 fungal-type" evidence="4">
    <location>
        <begin position="32"/>
        <end position="84"/>
    </location>
</feature>
<dbReference type="PANTHER" id="PTHR46910">
    <property type="entry name" value="TRANSCRIPTION FACTOR PDR1"/>
    <property type="match status" value="1"/>
</dbReference>
<dbReference type="GO" id="GO:0006351">
    <property type="term" value="P:DNA-templated transcription"/>
    <property type="evidence" value="ECO:0007669"/>
    <property type="project" value="InterPro"/>
</dbReference>
<dbReference type="InParanoid" id="A0A165JE29"/>
<dbReference type="SMART" id="SM00906">
    <property type="entry name" value="Fungal_trans"/>
    <property type="match status" value="1"/>
</dbReference>
<organism evidence="5 6">
    <name type="scientific">Exidia glandulosa HHB12029</name>
    <dbReference type="NCBI Taxonomy" id="1314781"/>
    <lineage>
        <taxon>Eukaryota</taxon>
        <taxon>Fungi</taxon>
        <taxon>Dikarya</taxon>
        <taxon>Basidiomycota</taxon>
        <taxon>Agaricomycotina</taxon>
        <taxon>Agaricomycetes</taxon>
        <taxon>Auriculariales</taxon>
        <taxon>Exidiaceae</taxon>
        <taxon>Exidia</taxon>
    </lineage>
</organism>
<dbReference type="SMART" id="SM00066">
    <property type="entry name" value="GAL4"/>
    <property type="match status" value="1"/>
</dbReference>
<dbReference type="GO" id="GO:0008270">
    <property type="term" value="F:zinc ion binding"/>
    <property type="evidence" value="ECO:0007669"/>
    <property type="project" value="InterPro"/>
</dbReference>
<dbReference type="SUPFAM" id="SSF57701">
    <property type="entry name" value="Zn2/Cys6 DNA-binding domain"/>
    <property type="match status" value="1"/>
</dbReference>
<evidence type="ECO:0000256" key="1">
    <source>
        <dbReference type="ARBA" id="ARBA00022723"/>
    </source>
</evidence>
<sequence>MSSAEEDYNDNEDGNSPTGDEARNKKRKVQRACDVCRRKKIRCMPPTAAERRNVALTNARTGDGGQMPNNRCSNCIAYSFDCTYVEAAKKRGPPKGYVESLENRLDKMEKLLQRLCPDADFTQELGGQIDREAWMLSDRQKDGPSKRSASKSATAPIRPNTALCQQHKSQYQSPSTNVEDSLVPSDDERMLVRLGDKPLQRPPVVDKRFHGKSSGVMLVQAAVDFKREYSGIDIFKDSLPASRRAEFWTPSPWEFRHERKVEEQHHDFNLPPPDLLEKLVDVYFAKINIYLPLLHRGLFQQQLREGLHTEDDHFTAIVLLVCACSARFINDERVLLEPDQLHSAGWKYFEQVEPFRRFKISAPRLFDLQIQVLSVMFLAGTSSPHASWTIVGIGIRMAQDVGAHRNKVYKDKPNLDDELWKRAFWILVSLDRTTSASFGRPCAIQDEDFDLDLPLEVDDDCWDLTPPDHPLKHPQPPGRPSVVAFFVCHMKLSQILAFALRTIYSINKSKILLGFVGPQWEQHIVAELDSALNKWIDSVPDHLRWDPGREDVRWFDQSALLYCAYYHLQILIHRPFIPSPKKPSPLSFPSLAICTNAARSCSHVLDTQMRRSNVVMPWQCVSAFTSGIVLLLNIWGVKKSATSPDAASQMQDVHKCMNVLSQVEKRWHAAGRLWDILCELASVRDFPLPGPGCADALPSGKREREKENPSDTPSSTASSVPSPPSTGQAPVPRPIAKGRSIIAQRQGSSTMSSSASPAAAQSAPPNPPFGGADSIFPHGLPMATSELAQAPMHPMYNSYTFPQTSTTDFNPDSVNWLPSEAEQLLPSLDLGSMTFPDSAFGSMDSTNILMNGLNALAMQQQQQAPQLQQQQQQAPQLHHFPMGNTVDGSFSAPKPPNTVADLQLESMNMWSNAPTTWEWEDWSAYIGGGQPLQQTSHSQQQSGQHSQQHSQS</sequence>
<dbReference type="InterPro" id="IPR036864">
    <property type="entry name" value="Zn2-C6_fun-type_DNA-bd_sf"/>
</dbReference>
<feature type="compositionally biased region" description="Low complexity" evidence="3">
    <location>
        <begin position="710"/>
        <end position="720"/>
    </location>
</feature>
<feature type="compositionally biased region" description="Low complexity" evidence="3">
    <location>
        <begin position="752"/>
        <end position="763"/>
    </location>
</feature>
<gene>
    <name evidence="5" type="ORF">EXIGLDRAFT_748493</name>
</gene>
<reference evidence="5 6" key="1">
    <citation type="journal article" date="2016" name="Mol. Biol. Evol.">
        <title>Comparative Genomics of Early-Diverging Mushroom-Forming Fungi Provides Insights into the Origins of Lignocellulose Decay Capabilities.</title>
        <authorList>
            <person name="Nagy L.G."/>
            <person name="Riley R."/>
            <person name="Tritt A."/>
            <person name="Adam C."/>
            <person name="Daum C."/>
            <person name="Floudas D."/>
            <person name="Sun H."/>
            <person name="Yadav J.S."/>
            <person name="Pangilinan J."/>
            <person name="Larsson K.H."/>
            <person name="Matsuura K."/>
            <person name="Barry K."/>
            <person name="Labutti K."/>
            <person name="Kuo R."/>
            <person name="Ohm R.A."/>
            <person name="Bhattacharya S.S."/>
            <person name="Shirouzu T."/>
            <person name="Yoshinaga Y."/>
            <person name="Martin F.M."/>
            <person name="Grigoriev I.V."/>
            <person name="Hibbett D.S."/>
        </authorList>
    </citation>
    <scope>NUCLEOTIDE SEQUENCE [LARGE SCALE GENOMIC DNA]</scope>
    <source>
        <strain evidence="5 6">HHB12029</strain>
    </source>
</reference>
<evidence type="ECO:0000256" key="2">
    <source>
        <dbReference type="ARBA" id="ARBA00023242"/>
    </source>
</evidence>
<feature type="compositionally biased region" description="Acidic residues" evidence="3">
    <location>
        <begin position="1"/>
        <end position="13"/>
    </location>
</feature>
<dbReference type="InterPro" id="IPR050987">
    <property type="entry name" value="AtrR-like"/>
</dbReference>